<evidence type="ECO:0000313" key="2">
    <source>
        <dbReference type="Proteomes" id="UP000657918"/>
    </source>
</evidence>
<name>A0A835J0R2_9ROSI</name>
<dbReference type="EMBL" id="JADGMS010000018">
    <property type="protein sequence ID" value="KAF9662447.1"/>
    <property type="molecule type" value="Genomic_DNA"/>
</dbReference>
<reference evidence="1 2" key="1">
    <citation type="submission" date="2020-10" db="EMBL/GenBank/DDBJ databases">
        <title>Plant Genome Project.</title>
        <authorList>
            <person name="Zhang R.-G."/>
        </authorList>
    </citation>
    <scope>NUCLEOTIDE SEQUENCE [LARGE SCALE GENOMIC DNA]</scope>
    <source>
        <strain evidence="1">FAFU-HL-1</strain>
        <tissue evidence="1">Leaf</tissue>
    </source>
</reference>
<proteinExistence type="predicted"/>
<evidence type="ECO:0000313" key="1">
    <source>
        <dbReference type="EMBL" id="KAF9662447.1"/>
    </source>
</evidence>
<dbReference type="OrthoDB" id="10505444at2759"/>
<gene>
    <name evidence="1" type="ORF">SADUNF_Sadunf18G0054200</name>
</gene>
<organism evidence="1 2">
    <name type="scientific">Salix dunnii</name>
    <dbReference type="NCBI Taxonomy" id="1413687"/>
    <lineage>
        <taxon>Eukaryota</taxon>
        <taxon>Viridiplantae</taxon>
        <taxon>Streptophyta</taxon>
        <taxon>Embryophyta</taxon>
        <taxon>Tracheophyta</taxon>
        <taxon>Spermatophyta</taxon>
        <taxon>Magnoliopsida</taxon>
        <taxon>eudicotyledons</taxon>
        <taxon>Gunneridae</taxon>
        <taxon>Pentapetalae</taxon>
        <taxon>rosids</taxon>
        <taxon>fabids</taxon>
        <taxon>Malpighiales</taxon>
        <taxon>Salicaceae</taxon>
        <taxon>Saliceae</taxon>
        <taxon>Salix</taxon>
    </lineage>
</organism>
<protein>
    <submittedName>
        <fullName evidence="1">Uncharacterized protein</fullName>
    </submittedName>
</protein>
<keyword evidence="2" id="KW-1185">Reference proteome</keyword>
<sequence length="94" mass="10478">MEAKHMVRDGTNAVVTCSDWPNLRGKDSLDPSPSTVFCLVCRTPSFGILQTTLEELFALCFSPARSRTSWVFTFNSSIRGHMSFDLSLLVAVEF</sequence>
<dbReference type="AlphaFoldDB" id="A0A835J0R2"/>
<accession>A0A835J0R2</accession>
<comment type="caution">
    <text evidence="1">The sequence shown here is derived from an EMBL/GenBank/DDBJ whole genome shotgun (WGS) entry which is preliminary data.</text>
</comment>
<dbReference type="Proteomes" id="UP000657918">
    <property type="component" value="Unassembled WGS sequence"/>
</dbReference>